<dbReference type="AlphaFoldDB" id="E0VIS7"/>
<organism>
    <name type="scientific">Pediculus humanus subsp. corporis</name>
    <name type="common">Body louse</name>
    <dbReference type="NCBI Taxonomy" id="121224"/>
    <lineage>
        <taxon>Eukaryota</taxon>
        <taxon>Metazoa</taxon>
        <taxon>Ecdysozoa</taxon>
        <taxon>Arthropoda</taxon>
        <taxon>Hexapoda</taxon>
        <taxon>Insecta</taxon>
        <taxon>Pterygota</taxon>
        <taxon>Neoptera</taxon>
        <taxon>Paraneoptera</taxon>
        <taxon>Psocodea</taxon>
        <taxon>Troctomorpha</taxon>
        <taxon>Phthiraptera</taxon>
        <taxon>Anoplura</taxon>
        <taxon>Pediculidae</taxon>
        <taxon>Pediculus</taxon>
    </lineage>
</organism>
<dbReference type="GeneID" id="8230073"/>
<dbReference type="InParanoid" id="E0VIS7"/>
<dbReference type="EMBL" id="DS235205">
    <property type="protein sequence ID" value="EEB13283.1"/>
    <property type="molecule type" value="Genomic_DNA"/>
</dbReference>
<dbReference type="VEuPathDB" id="VectorBase:PHUM232260"/>
<reference evidence="2" key="2">
    <citation type="submission" date="2007-04" db="EMBL/GenBank/DDBJ databases">
        <title>The genome of the human body louse.</title>
        <authorList>
            <consortium name="The Human Body Louse Genome Consortium"/>
            <person name="Kirkness E."/>
            <person name="Walenz B."/>
            <person name="Hass B."/>
            <person name="Bruggner R."/>
            <person name="Strausberg R."/>
        </authorList>
    </citation>
    <scope>NUCLEOTIDE SEQUENCE</scope>
    <source>
        <strain evidence="2">USDA</strain>
    </source>
</reference>
<proteinExistence type="predicted"/>
<accession>E0VIS7</accession>
<reference evidence="2" key="1">
    <citation type="submission" date="2007-04" db="EMBL/GenBank/DDBJ databases">
        <title>Annotation of Pediculus humanus corporis strain USDA.</title>
        <authorList>
            <person name="Kirkness E."/>
            <person name="Hannick L."/>
            <person name="Hass B."/>
            <person name="Bruggner R."/>
            <person name="Lawson D."/>
            <person name="Bidwell S."/>
            <person name="Joardar V."/>
            <person name="Caler E."/>
            <person name="Walenz B."/>
            <person name="Inman J."/>
            <person name="Schobel S."/>
            <person name="Galinsky K."/>
            <person name="Amedeo P."/>
            <person name="Strausberg R."/>
        </authorList>
    </citation>
    <scope>NUCLEOTIDE SEQUENCE</scope>
    <source>
        <strain evidence="2">USDA</strain>
    </source>
</reference>
<dbReference type="EnsemblMetazoa" id="PHUM232260-RA">
    <property type="protein sequence ID" value="PHUM232260-PA"/>
    <property type="gene ID" value="PHUM232260"/>
</dbReference>
<dbReference type="CTD" id="8230073"/>
<dbReference type="eggNOG" id="KOG0531">
    <property type="taxonomic scope" value="Eukaryota"/>
</dbReference>
<reference evidence="3" key="3">
    <citation type="submission" date="2021-02" db="UniProtKB">
        <authorList>
            <consortium name="EnsemblMetazoa"/>
        </authorList>
    </citation>
    <scope>IDENTIFICATION</scope>
    <source>
        <strain evidence="3">USDA</strain>
    </source>
</reference>
<evidence type="ECO:0000313" key="2">
    <source>
        <dbReference type="EMBL" id="EEB13283.1"/>
    </source>
</evidence>
<dbReference type="EMBL" id="AAZO01002693">
    <property type="status" value="NOT_ANNOTATED_CDS"/>
    <property type="molecule type" value="Genomic_DNA"/>
</dbReference>
<dbReference type="RefSeq" id="XP_002426021.1">
    <property type="nucleotide sequence ID" value="XM_002425976.1"/>
</dbReference>
<keyword evidence="4" id="KW-1185">Reference proteome</keyword>
<dbReference type="EMBL" id="AAZO01002694">
    <property type="status" value="NOT_ANNOTATED_CDS"/>
    <property type="molecule type" value="Genomic_DNA"/>
</dbReference>
<evidence type="ECO:0000313" key="4">
    <source>
        <dbReference type="Proteomes" id="UP000009046"/>
    </source>
</evidence>
<sequence>MVRITEDLEEKKKNKLKPVKLFTNDGRPLNINQGRIPFKLNDDDESGCKILDVSVYKYLDTSLVNVDLHPRYVTINIKGKILQITFDEDICVDKSSCQRSQTTGHLLITMPKANAKRIFRNRTTSPRYGF</sequence>
<dbReference type="Proteomes" id="UP000009046">
    <property type="component" value="Unassembled WGS sequence"/>
</dbReference>
<evidence type="ECO:0000259" key="1">
    <source>
        <dbReference type="Pfam" id="PF23602"/>
    </source>
</evidence>
<dbReference type="KEGG" id="phu:Phum_PHUM232260"/>
<protein>
    <submittedName>
        <fullName evidence="2">Testis specific leucine rich repeat protein, putative</fullName>
    </submittedName>
</protein>
<dbReference type="Pfam" id="PF23602">
    <property type="entry name" value="CS_DNAAF11_C"/>
    <property type="match status" value="1"/>
</dbReference>
<name>E0VIS7_PEDHC</name>
<gene>
    <name evidence="3" type="primary">8230073</name>
    <name evidence="2" type="ORF">Phum_PHUM232260</name>
</gene>
<dbReference type="OrthoDB" id="10250990at2759"/>
<dbReference type="InterPro" id="IPR056496">
    <property type="entry name" value="CS_DNAAF11_C"/>
</dbReference>
<dbReference type="HOGENOM" id="CLU_1940629_0_0_1"/>
<dbReference type="STRING" id="121224.E0VIS7"/>
<evidence type="ECO:0000313" key="3">
    <source>
        <dbReference type="EnsemblMetazoa" id="PHUM232260-PA"/>
    </source>
</evidence>
<feature type="domain" description="Dynein axonemal assembly factor 11-like CS" evidence="1">
    <location>
        <begin position="7"/>
        <end position="112"/>
    </location>
</feature>